<gene>
    <name evidence="1" type="ORF">CO726_24480</name>
</gene>
<evidence type="ECO:0000313" key="2">
    <source>
        <dbReference type="Proteomes" id="UP000228484"/>
    </source>
</evidence>
<organism evidence="1 2">
    <name type="scientific">Bacillus fungorum</name>
    <dbReference type="NCBI Taxonomy" id="2039284"/>
    <lineage>
        <taxon>Bacteria</taxon>
        <taxon>Bacillati</taxon>
        <taxon>Bacillota</taxon>
        <taxon>Bacilli</taxon>
        <taxon>Bacillales</taxon>
        <taxon>Bacillaceae</taxon>
        <taxon>Bacillus</taxon>
    </lineage>
</organism>
<dbReference type="EMBL" id="NWUW01000025">
    <property type="protein sequence ID" value="PIE92860.1"/>
    <property type="molecule type" value="Genomic_DNA"/>
</dbReference>
<protein>
    <submittedName>
        <fullName evidence="1">Uncharacterized protein</fullName>
    </submittedName>
</protein>
<accession>A0A2G6Q909</accession>
<sequence length="356" mass="42679">MEILLDGKRIFEVENPNYEYVVFPAEKIQTYIQLNGYLIKKGDLQYPEKWINMEDASDMDRLVLESSFNPDEYECLFFDDLGLKEAIQKILSPYNIQIDNDIKKLLSINELPLKAALELKELFTSEKYANDYSNPLDFARYEGYEFECNGKIKKWFIGEEELPCTPITYDTTRRFVNMCIVETYYKETKNHTEHVFKTHTGEWYRYYAGDIKNNFWIMEDIEGEELVSFPFYLYTLQETIPRQIPEKEKEIKIDWSKFIEKETAYDFYYSEKEFTLRILHNKTWNDLVYIDGEWKRFTKKVSKGEKPFESWDINCDDEIFIGSATFGDIKEEEFTEQQLDQLCAEIRERSYDRASK</sequence>
<name>A0A2G6Q909_9BACI</name>
<keyword evidence="2" id="KW-1185">Reference proteome</keyword>
<proteinExistence type="predicted"/>
<comment type="caution">
    <text evidence="1">The sequence shown here is derived from an EMBL/GenBank/DDBJ whole genome shotgun (WGS) entry which is preliminary data.</text>
</comment>
<dbReference type="RefSeq" id="WP_099685968.1">
    <property type="nucleotide sequence ID" value="NZ_NWUW01000025.1"/>
</dbReference>
<evidence type="ECO:0000313" key="1">
    <source>
        <dbReference type="EMBL" id="PIE92860.1"/>
    </source>
</evidence>
<dbReference type="Proteomes" id="UP000228484">
    <property type="component" value="Unassembled WGS sequence"/>
</dbReference>
<dbReference type="AlphaFoldDB" id="A0A2G6Q909"/>
<reference evidence="1 2" key="1">
    <citation type="submission" date="2017-09" db="EMBL/GenBank/DDBJ databases">
        <title>Biocontrol bacteria screening and application from spent mushroom substrate.</title>
        <authorList>
            <person name="Sun X."/>
        </authorList>
    </citation>
    <scope>NUCLEOTIDE SEQUENCE [LARGE SCALE GENOMIC DNA]</scope>
    <source>
        <strain evidence="1 2">100374</strain>
    </source>
</reference>